<evidence type="ECO:0000259" key="2">
    <source>
        <dbReference type="SMART" id="SM00014"/>
    </source>
</evidence>
<feature type="transmembrane region" description="Helical" evidence="1">
    <location>
        <begin position="26"/>
        <end position="46"/>
    </location>
</feature>
<feature type="transmembrane region" description="Helical" evidence="1">
    <location>
        <begin position="146"/>
        <end position="164"/>
    </location>
</feature>
<evidence type="ECO:0000256" key="1">
    <source>
        <dbReference type="SAM" id="Phobius"/>
    </source>
</evidence>
<evidence type="ECO:0000313" key="4">
    <source>
        <dbReference type="Proteomes" id="UP000270216"/>
    </source>
</evidence>
<dbReference type="RefSeq" id="WP_094068930.1">
    <property type="nucleotide sequence ID" value="NZ_RQXY01000040.1"/>
</dbReference>
<keyword evidence="1" id="KW-0472">Membrane</keyword>
<dbReference type="InterPro" id="IPR033879">
    <property type="entry name" value="UPP_Pase"/>
</dbReference>
<dbReference type="EMBL" id="RWHX01000038">
    <property type="protein sequence ID" value="RSK77530.1"/>
    <property type="molecule type" value="Genomic_DNA"/>
</dbReference>
<dbReference type="Proteomes" id="UP000270216">
    <property type="component" value="Unassembled WGS sequence"/>
</dbReference>
<proteinExistence type="predicted"/>
<protein>
    <submittedName>
        <fullName evidence="3">Phosphatase PAP2 family protein</fullName>
    </submittedName>
</protein>
<name>A0ABX9ZKZ6_9BURK</name>
<dbReference type="Gene3D" id="1.20.144.10">
    <property type="entry name" value="Phosphatidic acid phosphatase type 2/haloperoxidase"/>
    <property type="match status" value="1"/>
</dbReference>
<reference evidence="3 4" key="1">
    <citation type="submission" date="2018-12" db="EMBL/GenBank/DDBJ databases">
        <title>Whole genome sequence of a Pandoraea apista isolate from a patient with cystic fibrosis.</title>
        <authorList>
            <person name="Kenna D.T."/>
            <person name="Turton J.F."/>
        </authorList>
    </citation>
    <scope>NUCLEOTIDE SEQUENCE [LARGE SCALE GENOMIC DNA]</scope>
    <source>
        <strain evidence="3 4">Pa13324</strain>
    </source>
</reference>
<gene>
    <name evidence="3" type="ORF">EJE83_18385</name>
</gene>
<accession>A0ABX9ZKZ6</accession>
<dbReference type="SUPFAM" id="SSF48317">
    <property type="entry name" value="Acid phosphatase/Vanadium-dependent haloperoxidase"/>
    <property type="match status" value="1"/>
</dbReference>
<dbReference type="Pfam" id="PF01569">
    <property type="entry name" value="PAP2"/>
    <property type="match status" value="1"/>
</dbReference>
<feature type="transmembrane region" description="Helical" evidence="1">
    <location>
        <begin position="123"/>
        <end position="140"/>
    </location>
</feature>
<organism evidence="3 4">
    <name type="scientific">Pandoraea apista</name>
    <dbReference type="NCBI Taxonomy" id="93218"/>
    <lineage>
        <taxon>Bacteria</taxon>
        <taxon>Pseudomonadati</taxon>
        <taxon>Pseudomonadota</taxon>
        <taxon>Betaproteobacteria</taxon>
        <taxon>Burkholderiales</taxon>
        <taxon>Burkholderiaceae</taxon>
        <taxon>Pandoraea</taxon>
    </lineage>
</organism>
<dbReference type="SMART" id="SM00014">
    <property type="entry name" value="acidPPc"/>
    <property type="match status" value="1"/>
</dbReference>
<keyword evidence="4" id="KW-1185">Reference proteome</keyword>
<keyword evidence="1" id="KW-0812">Transmembrane</keyword>
<feature type="transmembrane region" description="Helical" evidence="1">
    <location>
        <begin position="55"/>
        <end position="78"/>
    </location>
</feature>
<dbReference type="InterPro" id="IPR000326">
    <property type="entry name" value="PAP2/HPO"/>
</dbReference>
<sequence length="198" mass="21774">MESINTTLFLMLNAHALPSPPVLGLAIFLAQYLILGVPITLVAAWLRADEPQRRALVGAAVAGAVGLAMNQAIGWVWQHPRPFVMGIGHTYLSHAPDSSFPSDHLTLIWSVAFALVLEQRTRVVGVCTALLGLFVAWARIFLGVHYPMDMVGAAVVATVSAWLVTRQMPWLVVPAYRVARCVHRKFFARLIERGWVKA</sequence>
<evidence type="ECO:0000313" key="3">
    <source>
        <dbReference type="EMBL" id="RSK77530.1"/>
    </source>
</evidence>
<comment type="caution">
    <text evidence="3">The sequence shown here is derived from an EMBL/GenBank/DDBJ whole genome shotgun (WGS) entry which is preliminary data.</text>
</comment>
<feature type="domain" description="Phosphatidic acid phosphatase type 2/haloperoxidase" evidence="2">
    <location>
        <begin position="56"/>
        <end position="165"/>
    </location>
</feature>
<keyword evidence="1" id="KW-1133">Transmembrane helix</keyword>
<feature type="transmembrane region" description="Helical" evidence="1">
    <location>
        <begin position="98"/>
        <end position="116"/>
    </location>
</feature>
<dbReference type="InterPro" id="IPR036938">
    <property type="entry name" value="PAP2/HPO_sf"/>
</dbReference>
<dbReference type="CDD" id="cd03385">
    <property type="entry name" value="PAP2_BcrC_like"/>
    <property type="match status" value="1"/>
</dbReference>